<dbReference type="PROSITE" id="PS51294">
    <property type="entry name" value="HTH_MYB"/>
    <property type="match status" value="1"/>
</dbReference>
<evidence type="ECO:0000256" key="2">
    <source>
        <dbReference type="ARBA" id="ARBA00023125"/>
    </source>
</evidence>
<keyword evidence="4" id="KW-0472">Membrane</keyword>
<protein>
    <recommendedName>
        <fullName evidence="3">Protein TIFY</fullName>
    </recommendedName>
    <alternativeName>
        <fullName evidence="3">Jasmonate ZIM domain-containing protein</fullName>
    </alternativeName>
</protein>
<gene>
    <name evidence="7" type="ORF">ZIOFF_039029</name>
</gene>
<dbReference type="InterPro" id="IPR040390">
    <property type="entry name" value="TIFY/JAZ"/>
</dbReference>
<keyword evidence="2" id="KW-0238">DNA-binding</keyword>
<evidence type="ECO:0000313" key="7">
    <source>
        <dbReference type="EMBL" id="KAG6499272.1"/>
    </source>
</evidence>
<keyword evidence="3" id="KW-0539">Nucleus</keyword>
<dbReference type="Proteomes" id="UP000734854">
    <property type="component" value="Unassembled WGS sequence"/>
</dbReference>
<dbReference type="Gene3D" id="1.10.10.60">
    <property type="entry name" value="Homeodomain-like"/>
    <property type="match status" value="1"/>
</dbReference>
<proteinExistence type="inferred from homology"/>
<evidence type="ECO:0000256" key="4">
    <source>
        <dbReference type="SAM" id="Phobius"/>
    </source>
</evidence>
<dbReference type="PANTHER" id="PTHR33077">
    <property type="entry name" value="PROTEIN TIFY 4A-RELATED-RELATED"/>
    <property type="match status" value="1"/>
</dbReference>
<dbReference type="PANTHER" id="PTHR33077:SF52">
    <property type="entry name" value="PROTEIN TIFY 11D"/>
    <property type="match status" value="1"/>
</dbReference>
<feature type="transmembrane region" description="Helical" evidence="4">
    <location>
        <begin position="240"/>
        <end position="262"/>
    </location>
</feature>
<dbReference type="GO" id="GO:0003677">
    <property type="term" value="F:DNA binding"/>
    <property type="evidence" value="ECO:0007669"/>
    <property type="project" value="UniProtKB-KW"/>
</dbReference>
<dbReference type="InterPro" id="IPR017930">
    <property type="entry name" value="Myb_dom"/>
</dbReference>
<dbReference type="Pfam" id="PF06200">
    <property type="entry name" value="tify"/>
    <property type="match status" value="1"/>
</dbReference>
<dbReference type="PROSITE" id="PS51320">
    <property type="entry name" value="TIFY"/>
    <property type="match status" value="1"/>
</dbReference>
<dbReference type="AlphaFoldDB" id="A0A8J5KZW4"/>
<dbReference type="InterPro" id="IPR010399">
    <property type="entry name" value="Tify_dom"/>
</dbReference>
<sequence>MVSRRASVDRDQERERLIDAWWLPRKRQPTLAQAAARRERGGCVREKGKEEDWVVFLNGEAALLREGRAEEVAMDYGGGQEVGQLHPHQQPMLLKSWLLRCRKSCRLRWTNYLRPDLKRGLLSKEEEKMLVQDYVVPSREAQKSQLSIFYGGKVLVFDNFPAEKAKNLMKLASKGSSTTNSLTCVPPSLLTEALTSSGSLSYQKNSTLVPKAASNPVIFLLLERFRFNDSSRKEKIGQSYLAMMIAVPALAMFSYFALHAIFADAGREDANQISPFILIRLFSVLTR</sequence>
<dbReference type="SUPFAM" id="SSF46689">
    <property type="entry name" value="Homeodomain-like"/>
    <property type="match status" value="1"/>
</dbReference>
<evidence type="ECO:0000256" key="3">
    <source>
        <dbReference type="RuleBase" id="RU369065"/>
    </source>
</evidence>
<dbReference type="InterPro" id="IPR009057">
    <property type="entry name" value="Homeodomain-like_sf"/>
</dbReference>
<keyword evidence="3" id="KW-1184">Jasmonic acid signaling pathway</keyword>
<comment type="subcellular location">
    <subcellularLocation>
        <location evidence="3">Nucleus</location>
    </subcellularLocation>
</comment>
<dbReference type="GO" id="GO:0031347">
    <property type="term" value="P:regulation of defense response"/>
    <property type="evidence" value="ECO:0007669"/>
    <property type="project" value="UniProtKB-UniRule"/>
</dbReference>
<evidence type="ECO:0000256" key="1">
    <source>
        <dbReference type="ARBA" id="ARBA00008614"/>
    </source>
</evidence>
<comment type="domain">
    <text evidence="3">The jas domain is required for interaction with COI1.</text>
</comment>
<accession>A0A8J5KZW4</accession>
<name>A0A8J5KZW4_ZINOF</name>
<dbReference type="GO" id="GO:0005634">
    <property type="term" value="C:nucleus"/>
    <property type="evidence" value="ECO:0007669"/>
    <property type="project" value="UniProtKB-SubCell"/>
</dbReference>
<comment type="similarity">
    <text evidence="1 3">Belongs to the TIFY/JAZ family.</text>
</comment>
<dbReference type="GO" id="GO:2000022">
    <property type="term" value="P:regulation of jasmonic acid mediated signaling pathway"/>
    <property type="evidence" value="ECO:0007669"/>
    <property type="project" value="UniProtKB-UniRule"/>
</dbReference>
<comment type="function">
    <text evidence="3">Repressor of jasmonate responses.</text>
</comment>
<evidence type="ECO:0000313" key="8">
    <source>
        <dbReference type="Proteomes" id="UP000734854"/>
    </source>
</evidence>
<keyword evidence="4" id="KW-0812">Transmembrane</keyword>
<evidence type="ECO:0000259" key="5">
    <source>
        <dbReference type="PROSITE" id="PS51294"/>
    </source>
</evidence>
<dbReference type="SMART" id="SM00979">
    <property type="entry name" value="TIFY"/>
    <property type="match status" value="1"/>
</dbReference>
<keyword evidence="8" id="KW-1185">Reference proteome</keyword>
<keyword evidence="4" id="KW-1133">Transmembrane helix</keyword>
<feature type="domain" description="Tify" evidence="6">
    <location>
        <begin position="139"/>
        <end position="174"/>
    </location>
</feature>
<dbReference type="EMBL" id="JACMSC010000011">
    <property type="protein sequence ID" value="KAG6499272.1"/>
    <property type="molecule type" value="Genomic_DNA"/>
</dbReference>
<dbReference type="GO" id="GO:0009611">
    <property type="term" value="P:response to wounding"/>
    <property type="evidence" value="ECO:0007669"/>
    <property type="project" value="UniProtKB-UniRule"/>
</dbReference>
<feature type="domain" description="HTH myb-type" evidence="5">
    <location>
        <begin position="100"/>
        <end position="117"/>
    </location>
</feature>
<comment type="caution">
    <text evidence="7">The sequence shown here is derived from an EMBL/GenBank/DDBJ whole genome shotgun (WGS) entry which is preliminary data.</text>
</comment>
<evidence type="ECO:0000259" key="6">
    <source>
        <dbReference type="PROSITE" id="PS51320"/>
    </source>
</evidence>
<organism evidence="7 8">
    <name type="scientific">Zingiber officinale</name>
    <name type="common">Ginger</name>
    <name type="synonym">Amomum zingiber</name>
    <dbReference type="NCBI Taxonomy" id="94328"/>
    <lineage>
        <taxon>Eukaryota</taxon>
        <taxon>Viridiplantae</taxon>
        <taxon>Streptophyta</taxon>
        <taxon>Embryophyta</taxon>
        <taxon>Tracheophyta</taxon>
        <taxon>Spermatophyta</taxon>
        <taxon>Magnoliopsida</taxon>
        <taxon>Liliopsida</taxon>
        <taxon>Zingiberales</taxon>
        <taxon>Zingiberaceae</taxon>
        <taxon>Zingiber</taxon>
    </lineage>
</organism>
<reference evidence="7 8" key="1">
    <citation type="submission" date="2020-08" db="EMBL/GenBank/DDBJ databases">
        <title>Plant Genome Project.</title>
        <authorList>
            <person name="Zhang R.-G."/>
        </authorList>
    </citation>
    <scope>NUCLEOTIDE SEQUENCE [LARGE SCALE GENOMIC DNA]</scope>
    <source>
        <tissue evidence="7">Rhizome</tissue>
    </source>
</reference>